<evidence type="ECO:0000313" key="4">
    <source>
        <dbReference type="EMBL" id="TWH90093.1"/>
    </source>
</evidence>
<feature type="domain" description="FAD-binding" evidence="3">
    <location>
        <begin position="12"/>
        <end position="373"/>
    </location>
</feature>
<dbReference type="InterPro" id="IPR002938">
    <property type="entry name" value="FAD-bd"/>
</dbReference>
<dbReference type="Gene3D" id="3.30.9.10">
    <property type="entry name" value="D-Amino Acid Oxidase, subunit A, domain 2"/>
    <property type="match status" value="1"/>
</dbReference>
<name>A0A562K4D7_SPHWJ</name>
<dbReference type="Gene3D" id="3.50.50.60">
    <property type="entry name" value="FAD/NAD(P)-binding domain"/>
    <property type="match status" value="1"/>
</dbReference>
<evidence type="ECO:0000259" key="3">
    <source>
        <dbReference type="Pfam" id="PF01494"/>
    </source>
</evidence>
<accession>A0A562K4D7</accession>
<dbReference type="AlphaFoldDB" id="A0A562K4D7"/>
<keyword evidence="1" id="KW-0285">Flavoprotein</keyword>
<protein>
    <submittedName>
        <fullName evidence="4">2,4-dichlorophenol 6-monooxygenase</fullName>
    </submittedName>
</protein>
<keyword evidence="2" id="KW-0274">FAD</keyword>
<gene>
    <name evidence="4" type="ORF">IQ35_03688</name>
</gene>
<evidence type="ECO:0000313" key="5">
    <source>
        <dbReference type="Proteomes" id="UP000316624"/>
    </source>
</evidence>
<sequence>MPSNRVKEDIYTPVLIVGSGPAGLTTALALSRMGVPHIVLNRYPTTAHTPRAHIVNQRTLEIMRALGLEDRILAHAIPNELMANNVWFMSMAGEEVVRTPAWGGGEEQLSAYRKASPSLICNLPQHELEPMLVEAIEAAGVGDIRFGHEFMRFEQDEDGVTAHVTHRASGRSYTIRCDYLIGADGARSRVMEQAGLALEGEGGLGQICFTWIRADLSRYVEHRPGVLYWRVDFTTAPEEGGSFICVKPWNEWIVSWVIDPARPFDPKDRSVLETRVRAAIGDRTTPFEIIDASVWSVNRLYAPEYRQGRVLCMGDAVHRHPPTNGLGQNTSIADAFNLAWKLKFVLDGKAGSSLLDTYSAERAPIGRQIVERANRTLFEMGAIPAAIGIVPGQSTEDRWERVLTLSDDTEEARARRAALDEAVKLQDFGFNAIGVELGYRYRVGARVDDGTPEPIPPGPSDICYQATTWPGARLPHAWIELGRRTVSTLDVVGHGRFVLLTGPGGGAPWRAAAEQARERTGVQITVHEIGTSHGMLRDPLLQWRAVREVSDNGAVLVRPDAHVAWRAATADQASKLPAVMAELLRL</sequence>
<evidence type="ECO:0000256" key="2">
    <source>
        <dbReference type="ARBA" id="ARBA00022827"/>
    </source>
</evidence>
<comment type="caution">
    <text evidence="4">The sequence shown here is derived from an EMBL/GenBank/DDBJ whole genome shotgun (WGS) entry which is preliminary data.</text>
</comment>
<dbReference type="PANTHER" id="PTHR43004:SF8">
    <property type="entry name" value="FAD-BINDING DOMAIN-CONTAINING PROTEIN-RELATED"/>
    <property type="match status" value="1"/>
</dbReference>
<dbReference type="PRINTS" id="PR00420">
    <property type="entry name" value="RNGMNOXGNASE"/>
</dbReference>
<dbReference type="EMBL" id="VLKK01000026">
    <property type="protein sequence ID" value="TWH90093.1"/>
    <property type="molecule type" value="Genomic_DNA"/>
</dbReference>
<dbReference type="Pfam" id="PF21274">
    <property type="entry name" value="Rng_hyd_C"/>
    <property type="match status" value="1"/>
</dbReference>
<dbReference type="Gene3D" id="3.40.30.120">
    <property type="match status" value="1"/>
</dbReference>
<dbReference type="Proteomes" id="UP000316624">
    <property type="component" value="Unassembled WGS sequence"/>
</dbReference>
<organism evidence="4 5">
    <name type="scientific">Sphingobium wenxiniae (strain DSM 21828 / CGMCC 1.7748 / JZ-1)</name>
    <dbReference type="NCBI Taxonomy" id="595605"/>
    <lineage>
        <taxon>Bacteria</taxon>
        <taxon>Pseudomonadati</taxon>
        <taxon>Pseudomonadota</taxon>
        <taxon>Alphaproteobacteria</taxon>
        <taxon>Sphingomonadales</taxon>
        <taxon>Sphingomonadaceae</taxon>
        <taxon>Sphingobium</taxon>
    </lineage>
</organism>
<dbReference type="Pfam" id="PF01494">
    <property type="entry name" value="FAD_binding_3"/>
    <property type="match status" value="1"/>
</dbReference>
<dbReference type="InterPro" id="IPR050641">
    <property type="entry name" value="RIFMO-like"/>
</dbReference>
<dbReference type="GO" id="GO:0016709">
    <property type="term" value="F:oxidoreductase activity, acting on paired donors, with incorporation or reduction of molecular oxygen, NAD(P)H as one donor, and incorporation of one atom of oxygen"/>
    <property type="evidence" value="ECO:0007669"/>
    <property type="project" value="UniProtKB-ARBA"/>
</dbReference>
<evidence type="ECO:0000256" key="1">
    <source>
        <dbReference type="ARBA" id="ARBA00022630"/>
    </source>
</evidence>
<proteinExistence type="predicted"/>
<keyword evidence="4" id="KW-0503">Monooxygenase</keyword>
<reference evidence="4 5" key="1">
    <citation type="journal article" date="2015" name="Stand. Genomic Sci.">
        <title>Genomic Encyclopedia of Bacterial and Archaeal Type Strains, Phase III: the genomes of soil and plant-associated and newly described type strains.</title>
        <authorList>
            <person name="Whitman W.B."/>
            <person name="Woyke T."/>
            <person name="Klenk H.P."/>
            <person name="Zhou Y."/>
            <person name="Lilburn T.G."/>
            <person name="Beck B.J."/>
            <person name="De Vos P."/>
            <person name="Vandamme P."/>
            <person name="Eisen J.A."/>
            <person name="Garrity G."/>
            <person name="Hugenholtz P."/>
            <person name="Kyrpides N.C."/>
        </authorList>
    </citation>
    <scope>NUCLEOTIDE SEQUENCE [LARGE SCALE GENOMIC DNA]</scope>
    <source>
        <strain evidence="4 5">CGMCC 1.7748</strain>
    </source>
</reference>
<keyword evidence="5" id="KW-1185">Reference proteome</keyword>
<dbReference type="InterPro" id="IPR036188">
    <property type="entry name" value="FAD/NAD-bd_sf"/>
</dbReference>
<keyword evidence="4" id="KW-0560">Oxidoreductase</keyword>
<dbReference type="GO" id="GO:0071949">
    <property type="term" value="F:FAD binding"/>
    <property type="evidence" value="ECO:0007669"/>
    <property type="project" value="InterPro"/>
</dbReference>
<dbReference type="SUPFAM" id="SSF51905">
    <property type="entry name" value="FAD/NAD(P)-binding domain"/>
    <property type="match status" value="1"/>
</dbReference>
<dbReference type="PANTHER" id="PTHR43004">
    <property type="entry name" value="TRK SYSTEM POTASSIUM UPTAKE PROTEIN"/>
    <property type="match status" value="1"/>
</dbReference>